<dbReference type="OrthoDB" id="8482111at2"/>
<evidence type="ECO:0000256" key="1">
    <source>
        <dbReference type="ARBA" id="ARBA00004429"/>
    </source>
</evidence>
<dbReference type="GO" id="GO:0007165">
    <property type="term" value="P:signal transduction"/>
    <property type="evidence" value="ECO:0007669"/>
    <property type="project" value="UniProtKB-KW"/>
</dbReference>
<dbReference type="Pfam" id="PF00015">
    <property type="entry name" value="MCPsignal"/>
    <property type="match status" value="1"/>
</dbReference>
<keyword evidence="6" id="KW-1133">Transmembrane helix</keyword>
<evidence type="ECO:0000256" key="3">
    <source>
        <dbReference type="ARBA" id="ARBA00023224"/>
    </source>
</evidence>
<keyword evidence="6" id="KW-0812">Transmembrane</keyword>
<evidence type="ECO:0000313" key="10">
    <source>
        <dbReference type="EMBL" id="TQV83067.1"/>
    </source>
</evidence>
<evidence type="ECO:0000313" key="11">
    <source>
        <dbReference type="Proteomes" id="UP000315252"/>
    </source>
</evidence>
<comment type="similarity">
    <text evidence="4">Belongs to the methyl-accepting chemotaxis (MCP) protein family.</text>
</comment>
<feature type="domain" description="HAMP" evidence="9">
    <location>
        <begin position="211"/>
        <end position="264"/>
    </location>
</feature>
<feature type="transmembrane region" description="Helical" evidence="6">
    <location>
        <begin position="13"/>
        <end position="33"/>
    </location>
</feature>
<dbReference type="InterPro" id="IPR003660">
    <property type="entry name" value="HAMP_dom"/>
</dbReference>
<dbReference type="GO" id="GO:0005886">
    <property type="term" value="C:plasma membrane"/>
    <property type="evidence" value="ECO:0007669"/>
    <property type="project" value="UniProtKB-SubCell"/>
</dbReference>
<evidence type="ECO:0000259" key="8">
    <source>
        <dbReference type="PROSITE" id="PS50192"/>
    </source>
</evidence>
<dbReference type="PANTHER" id="PTHR32089">
    <property type="entry name" value="METHYL-ACCEPTING CHEMOTAXIS PROTEIN MCPB"/>
    <property type="match status" value="1"/>
</dbReference>
<evidence type="ECO:0000256" key="6">
    <source>
        <dbReference type="SAM" id="Phobius"/>
    </source>
</evidence>
<accession>A0A545U0R6</accession>
<comment type="subcellular location">
    <subcellularLocation>
        <location evidence="1">Cell inner membrane</location>
        <topology evidence="1">Multi-pass membrane protein</topology>
    </subcellularLocation>
</comment>
<dbReference type="InterPro" id="IPR000727">
    <property type="entry name" value="T_SNARE_dom"/>
</dbReference>
<proteinExistence type="inferred from homology"/>
<evidence type="ECO:0000256" key="2">
    <source>
        <dbReference type="ARBA" id="ARBA00022519"/>
    </source>
</evidence>
<dbReference type="Gene3D" id="6.10.340.10">
    <property type="match status" value="1"/>
</dbReference>
<dbReference type="PROSITE" id="PS50111">
    <property type="entry name" value="CHEMOTAXIS_TRANSDUC_2"/>
    <property type="match status" value="1"/>
</dbReference>
<dbReference type="SMART" id="SM00304">
    <property type="entry name" value="HAMP"/>
    <property type="match status" value="4"/>
</dbReference>
<dbReference type="EMBL" id="VHSH01000001">
    <property type="protein sequence ID" value="TQV83067.1"/>
    <property type="molecule type" value="Genomic_DNA"/>
</dbReference>
<dbReference type="InterPro" id="IPR007891">
    <property type="entry name" value="CHASE3"/>
</dbReference>
<dbReference type="SUPFAM" id="SSF58104">
    <property type="entry name" value="Methyl-accepting chemotaxis protein (MCP) signaling domain"/>
    <property type="match status" value="1"/>
</dbReference>
<keyword evidence="2" id="KW-1003">Cell membrane</keyword>
<dbReference type="CDD" id="cd06225">
    <property type="entry name" value="HAMP"/>
    <property type="match status" value="1"/>
</dbReference>
<dbReference type="Pfam" id="PF05227">
    <property type="entry name" value="CHASE3"/>
    <property type="match status" value="1"/>
</dbReference>
<name>A0A545U0R6_9PROT</name>
<keyword evidence="2" id="KW-0997">Cell inner membrane</keyword>
<dbReference type="GO" id="GO:0006935">
    <property type="term" value="P:chemotaxis"/>
    <property type="evidence" value="ECO:0007669"/>
    <property type="project" value="InterPro"/>
</dbReference>
<dbReference type="PRINTS" id="PR00260">
    <property type="entry name" value="CHEMTRNSDUCR"/>
</dbReference>
<dbReference type="GO" id="GO:0004888">
    <property type="term" value="F:transmembrane signaling receptor activity"/>
    <property type="evidence" value="ECO:0007669"/>
    <property type="project" value="InterPro"/>
</dbReference>
<gene>
    <name evidence="10" type="ORF">FKG95_00210</name>
</gene>
<keyword evidence="11" id="KW-1185">Reference proteome</keyword>
<dbReference type="PANTHER" id="PTHR32089:SF112">
    <property type="entry name" value="LYSOZYME-LIKE PROTEIN-RELATED"/>
    <property type="match status" value="1"/>
</dbReference>
<evidence type="ECO:0000259" key="9">
    <source>
        <dbReference type="PROSITE" id="PS50885"/>
    </source>
</evidence>
<comment type="caution">
    <text evidence="10">The sequence shown here is derived from an EMBL/GenBank/DDBJ whole genome shotgun (WGS) entry which is preliminary data.</text>
</comment>
<reference evidence="10 11" key="1">
    <citation type="submission" date="2019-06" db="EMBL/GenBank/DDBJ databases">
        <title>Whole genome sequence for Rhodospirillaceae sp. R148.</title>
        <authorList>
            <person name="Wang G."/>
        </authorList>
    </citation>
    <scope>NUCLEOTIDE SEQUENCE [LARGE SCALE GENOMIC DNA]</scope>
    <source>
        <strain evidence="10 11">R148</strain>
    </source>
</reference>
<dbReference type="Proteomes" id="UP000315252">
    <property type="component" value="Unassembled WGS sequence"/>
</dbReference>
<dbReference type="PROSITE" id="PS50885">
    <property type="entry name" value="HAMP"/>
    <property type="match status" value="1"/>
</dbReference>
<dbReference type="Gene3D" id="1.10.287.950">
    <property type="entry name" value="Methyl-accepting chemotaxis protein"/>
    <property type="match status" value="1"/>
</dbReference>
<dbReference type="PROSITE" id="PS50192">
    <property type="entry name" value="T_SNARE"/>
    <property type="match status" value="1"/>
</dbReference>
<evidence type="ECO:0000259" key="7">
    <source>
        <dbReference type="PROSITE" id="PS50111"/>
    </source>
</evidence>
<feature type="domain" description="T-SNARE coiled-coil homology" evidence="8">
    <location>
        <begin position="466"/>
        <end position="518"/>
    </location>
</feature>
<keyword evidence="3 5" id="KW-0807">Transducer</keyword>
<dbReference type="AlphaFoldDB" id="A0A545U0R6"/>
<dbReference type="SMART" id="SM00283">
    <property type="entry name" value="MA"/>
    <property type="match status" value="1"/>
</dbReference>
<dbReference type="RefSeq" id="WP_142893963.1">
    <property type="nucleotide sequence ID" value="NZ_ML660052.1"/>
</dbReference>
<dbReference type="Pfam" id="PF00672">
    <property type="entry name" value="HAMP"/>
    <property type="match status" value="1"/>
</dbReference>
<dbReference type="InterPro" id="IPR004090">
    <property type="entry name" value="Chemotax_Me-accpt_rcpt"/>
</dbReference>
<feature type="domain" description="Methyl-accepting transducer" evidence="7">
    <location>
        <begin position="279"/>
        <end position="540"/>
    </location>
</feature>
<organism evidence="10 11">
    <name type="scientific">Denitrobaculum tricleocarpae</name>
    <dbReference type="NCBI Taxonomy" id="2591009"/>
    <lineage>
        <taxon>Bacteria</taxon>
        <taxon>Pseudomonadati</taxon>
        <taxon>Pseudomonadota</taxon>
        <taxon>Alphaproteobacteria</taxon>
        <taxon>Rhodospirillales</taxon>
        <taxon>Rhodospirillaceae</taxon>
        <taxon>Denitrobaculum</taxon>
    </lineage>
</organism>
<evidence type="ECO:0000256" key="5">
    <source>
        <dbReference type="PROSITE-ProRule" id="PRU00284"/>
    </source>
</evidence>
<feature type="transmembrane region" description="Helical" evidence="6">
    <location>
        <begin position="186"/>
        <end position="209"/>
    </location>
</feature>
<evidence type="ECO:0000256" key="4">
    <source>
        <dbReference type="ARBA" id="ARBA00029447"/>
    </source>
</evidence>
<protein>
    <submittedName>
        <fullName evidence="10">HAMP domain-containing protein</fullName>
    </submittedName>
</protein>
<keyword evidence="6" id="KW-0472">Membrane</keyword>
<sequence>MKIVDNTRISNKLIAAFATLVLIIFCLAGITFFELERAQARVEDTSRINRITLDIEALRQQVSSQQAAVRGLLLSGNREYIAEYEIAGELYRSLLKELRARVHIAEADALMNSADAVISTWQADIVARQISLMRNPLTVDEARVLEANGTGERLLEKANRDLTLLNELAVSLTDENARMVAREFDITLVVLMAGAGVAMIFSVIAWFVLSRAIAAPINDMSAFMGRMAEGHYDDPAAYQQRRDEIGQMAKAVEFFRQRLIENRQMEAQAARENEEKASRAKKIEEMTSAFDQASGELVSSVAEGATELKSVATSMSEVAERTEMMSAGVAAAAEQASTNVETVASATEEINSSLSEIASQVSRASDVAQSAVTAAGETSQVINGLRTQSDSIGDVIKLINEIAEQTNLLALNATIEAARAGEAGKGFAVVASEVKGLATQTAKATEEISAQIDSVRGESENAVNAIDNISSVIRQMDEITSAIATAVEEQSSATQEIARNVAEASRGTSDVTENIVQVKSGAGETGGASRDVLAASDELSQHAERMRETVQGFIAGIKAA</sequence>
<dbReference type="InterPro" id="IPR004089">
    <property type="entry name" value="MCPsignal_dom"/>
</dbReference>